<protein>
    <submittedName>
        <fullName evidence="2">HD-GYP domain-containing protein</fullName>
        <ecNumber evidence="2">3.1.4.-</ecNumber>
    </submittedName>
    <submittedName>
        <fullName evidence="3">Putative two-component system response regulator</fullName>
    </submittedName>
</protein>
<accession>A0A8G2F7S6</accession>
<dbReference type="InterPro" id="IPR052020">
    <property type="entry name" value="Cyclic_di-GMP/3'3'-cGAMP_PDE"/>
</dbReference>
<comment type="caution">
    <text evidence="3">The sequence shown here is derived from an EMBL/GenBank/DDBJ whole genome shotgun (WGS) entry which is preliminary data.</text>
</comment>
<dbReference type="EMBL" id="FQZR01000003">
    <property type="protein sequence ID" value="SHJ08435.1"/>
    <property type="molecule type" value="Genomic_DNA"/>
</dbReference>
<dbReference type="PROSITE" id="PS51832">
    <property type="entry name" value="HD_GYP"/>
    <property type="match status" value="1"/>
</dbReference>
<keyword evidence="2" id="KW-0378">Hydrolase</keyword>
<dbReference type="RefSeq" id="WP_020000440.1">
    <property type="nucleotide sequence ID" value="NZ_CP192217.1"/>
</dbReference>
<feature type="domain" description="HD-GYP" evidence="1">
    <location>
        <begin position="39"/>
        <end position="236"/>
    </location>
</feature>
<name>A0A8G2F7S6_9BACT</name>
<dbReference type="EMBL" id="JBFSOO010000005">
    <property type="protein sequence ID" value="MEZ6853616.1"/>
    <property type="molecule type" value="Genomic_DNA"/>
</dbReference>
<keyword evidence="5" id="KW-1185">Reference proteome</keyword>
<dbReference type="InterPro" id="IPR003607">
    <property type="entry name" value="HD/PDEase_dom"/>
</dbReference>
<dbReference type="Proteomes" id="UP000184001">
    <property type="component" value="Unassembled WGS sequence"/>
</dbReference>
<dbReference type="PANTHER" id="PTHR45228">
    <property type="entry name" value="CYCLIC DI-GMP PHOSPHODIESTERASE TM_0186-RELATED"/>
    <property type="match status" value="1"/>
</dbReference>
<gene>
    <name evidence="2" type="ORF">AB2Z07_08745</name>
    <name evidence="3" type="ORF">SAMN05660830_01597</name>
</gene>
<reference evidence="3 4" key="1">
    <citation type="submission" date="2016-11" db="EMBL/GenBank/DDBJ databases">
        <authorList>
            <person name="Varghese N."/>
            <person name="Submissions S."/>
        </authorList>
    </citation>
    <scope>NUCLEOTIDE SEQUENCE [LARGE SCALE GENOMIC DNA]</scope>
    <source>
        <strain evidence="3 4">DSM 17919</strain>
    </source>
</reference>
<dbReference type="PANTHER" id="PTHR45228:SF8">
    <property type="entry name" value="TWO-COMPONENT RESPONSE REGULATOR-RELATED"/>
    <property type="match status" value="1"/>
</dbReference>
<evidence type="ECO:0000259" key="1">
    <source>
        <dbReference type="PROSITE" id="PS51832"/>
    </source>
</evidence>
<evidence type="ECO:0000313" key="4">
    <source>
        <dbReference type="Proteomes" id="UP000184001"/>
    </source>
</evidence>
<evidence type="ECO:0000313" key="3">
    <source>
        <dbReference type="EMBL" id="SHJ08435.1"/>
    </source>
</evidence>
<reference evidence="2 5" key="2">
    <citation type="submission" date="2024-07" db="EMBL/GenBank/DDBJ databases">
        <title>Active virus-host system and metabolic interactions in a Lokiarchaeon culture.</title>
        <authorList>
            <person name="Ponce Toledo R.I."/>
            <person name="Rodrigues Oliveira T."/>
            <person name="Schleper C."/>
        </authorList>
    </citation>
    <scope>NUCLEOTIDE SEQUENCE [LARGE SCALE GENOMIC DNA]</scope>
    <source>
        <strain evidence="2 5">B35</strain>
    </source>
</reference>
<dbReference type="Pfam" id="PF13487">
    <property type="entry name" value="HD_5"/>
    <property type="match status" value="1"/>
</dbReference>
<organism evidence="3 4">
    <name type="scientific">Halodesulfovibrio aestuarii</name>
    <dbReference type="NCBI Taxonomy" id="126333"/>
    <lineage>
        <taxon>Bacteria</taxon>
        <taxon>Pseudomonadati</taxon>
        <taxon>Thermodesulfobacteriota</taxon>
        <taxon>Desulfovibrionia</taxon>
        <taxon>Desulfovibrionales</taxon>
        <taxon>Desulfovibrionaceae</taxon>
        <taxon>Halodesulfovibrio</taxon>
    </lineage>
</organism>
<dbReference type="AlphaFoldDB" id="A0A8G2F7S6"/>
<dbReference type="Gene3D" id="1.10.3210.10">
    <property type="entry name" value="Hypothetical protein af1432"/>
    <property type="match status" value="1"/>
</dbReference>
<sequence>MSNNDACEAKVKEAYDQLIKYAEDLHTTINLLKNSHRDLELAYVDTINRLAQAVEYKDEATGHHVIRICFFSAILANALKLPNNRVLRIYNSAAMHDVGKISIPDSILLKPGPLTKEEFEIMKTHTTVGARLLANSRSPLLKTGQLIALNHHERWDGTGYPRGLKGSGTPIEGRIVGLVDVYDALRSERPYKKAYSLAKTTAIIRKNSGKLFDPQLVKAFFDNLSSFEHIDRILRNSDPQDIEALFKELLPDCKQNDSISITTFL</sequence>
<dbReference type="InterPro" id="IPR037522">
    <property type="entry name" value="HD_GYP_dom"/>
</dbReference>
<proteinExistence type="predicted"/>
<dbReference type="CDD" id="cd00077">
    <property type="entry name" value="HDc"/>
    <property type="match status" value="1"/>
</dbReference>
<dbReference type="GO" id="GO:0016787">
    <property type="term" value="F:hydrolase activity"/>
    <property type="evidence" value="ECO:0007669"/>
    <property type="project" value="UniProtKB-KW"/>
</dbReference>
<dbReference type="SUPFAM" id="SSF109604">
    <property type="entry name" value="HD-domain/PDEase-like"/>
    <property type="match status" value="1"/>
</dbReference>
<dbReference type="Proteomes" id="UP001568358">
    <property type="component" value="Unassembled WGS sequence"/>
</dbReference>
<evidence type="ECO:0000313" key="2">
    <source>
        <dbReference type="EMBL" id="MEZ6853616.1"/>
    </source>
</evidence>
<evidence type="ECO:0000313" key="5">
    <source>
        <dbReference type="Proteomes" id="UP001568358"/>
    </source>
</evidence>
<dbReference type="EC" id="3.1.4.-" evidence="2"/>
<dbReference type="SMART" id="SM00471">
    <property type="entry name" value="HDc"/>
    <property type="match status" value="1"/>
</dbReference>